<dbReference type="EMBL" id="CP003600">
    <property type="protein sequence ID" value="AFY94266.1"/>
    <property type="molecule type" value="Genomic_DNA"/>
</dbReference>
<dbReference type="OrthoDB" id="465045at2"/>
<accession>K9UIM3</accession>
<dbReference type="HOGENOM" id="CLU_097183_0_0_3"/>
<dbReference type="InterPro" id="IPR036249">
    <property type="entry name" value="Thioredoxin-like_sf"/>
</dbReference>
<sequence length="206" mass="22868">MSKHYQKLIKPLVGQFLGWADDRTPHRYLNIATVRGEERVKVAKSLRPQIQDWQPGIWLTLMSQEQICKQTGKRKLKVKQLLTPNQSGIAPSSPQESSLVATESATPTKIQVCQGSSCRRRGSGQICQAMQAYIEAYDLTDRVEIQSVKCLHQCKAAPQAIVTSPASEVLPGKTHYRQIQPDRVAAILAKHFPIKLSSAQAIVTAL</sequence>
<proteinExistence type="predicted"/>
<evidence type="ECO:0000313" key="1">
    <source>
        <dbReference type="EMBL" id="AFY94266.1"/>
    </source>
</evidence>
<organism evidence="1 2">
    <name type="scientific">Chamaesiphon minutus (strain ATCC 27169 / PCC 6605)</name>
    <dbReference type="NCBI Taxonomy" id="1173020"/>
    <lineage>
        <taxon>Bacteria</taxon>
        <taxon>Bacillati</taxon>
        <taxon>Cyanobacteriota</taxon>
        <taxon>Cyanophyceae</taxon>
        <taxon>Gomontiellales</taxon>
        <taxon>Chamaesiphonaceae</taxon>
        <taxon>Chamaesiphon</taxon>
    </lineage>
</organism>
<dbReference type="Pfam" id="PF01257">
    <property type="entry name" value="2Fe-2S_thioredx"/>
    <property type="match status" value="1"/>
</dbReference>
<dbReference type="KEGG" id="cmp:Cha6605_3256"/>
<dbReference type="STRING" id="1173020.Cha6605_3256"/>
<reference evidence="1 2" key="1">
    <citation type="submission" date="2012-05" db="EMBL/GenBank/DDBJ databases">
        <title>Finished chromosome of genome of Chamaesiphon sp. PCC 6605.</title>
        <authorList>
            <consortium name="US DOE Joint Genome Institute"/>
            <person name="Gugger M."/>
            <person name="Coursin T."/>
            <person name="Rippka R."/>
            <person name="Tandeau De Marsac N."/>
            <person name="Huntemann M."/>
            <person name="Wei C.-L."/>
            <person name="Han J."/>
            <person name="Detter J.C."/>
            <person name="Han C."/>
            <person name="Tapia R."/>
            <person name="Chen A."/>
            <person name="Kyrpides N."/>
            <person name="Mavromatis K."/>
            <person name="Markowitz V."/>
            <person name="Szeto E."/>
            <person name="Ivanova N."/>
            <person name="Pagani I."/>
            <person name="Pati A."/>
            <person name="Goodwin L."/>
            <person name="Nordberg H.P."/>
            <person name="Cantor M.N."/>
            <person name="Hua S.X."/>
            <person name="Woyke T."/>
            <person name="Kerfeld C.A."/>
        </authorList>
    </citation>
    <scope>NUCLEOTIDE SEQUENCE [LARGE SCALE GENOMIC DNA]</scope>
    <source>
        <strain evidence="2">ATCC 27169 / PCC 6605</strain>
    </source>
</reference>
<dbReference type="Proteomes" id="UP000010366">
    <property type="component" value="Chromosome"/>
</dbReference>
<dbReference type="Gene3D" id="3.40.30.10">
    <property type="entry name" value="Glutaredoxin"/>
    <property type="match status" value="1"/>
</dbReference>
<keyword evidence="2" id="KW-1185">Reference proteome</keyword>
<dbReference type="SUPFAM" id="SSF52833">
    <property type="entry name" value="Thioredoxin-like"/>
    <property type="match status" value="1"/>
</dbReference>
<gene>
    <name evidence="1" type="ORF">Cha6605_3256</name>
</gene>
<name>K9UIM3_CHAP6</name>
<dbReference type="CDD" id="cd02980">
    <property type="entry name" value="TRX_Fd_family"/>
    <property type="match status" value="1"/>
</dbReference>
<protein>
    <submittedName>
        <fullName evidence="1">NADH:ubiquinone oxidoreductase 24 kD subunit</fullName>
    </submittedName>
</protein>
<dbReference type="RefSeq" id="WP_015160405.1">
    <property type="nucleotide sequence ID" value="NC_019697.1"/>
</dbReference>
<evidence type="ECO:0000313" key="2">
    <source>
        <dbReference type="Proteomes" id="UP000010366"/>
    </source>
</evidence>
<dbReference type="AlphaFoldDB" id="K9UIM3"/>
<dbReference type="eggNOG" id="COG3411">
    <property type="taxonomic scope" value="Bacteria"/>
</dbReference>
<keyword evidence="1" id="KW-0830">Ubiquinone</keyword>